<feature type="transmembrane region" description="Helical" evidence="6">
    <location>
        <begin position="135"/>
        <end position="156"/>
    </location>
</feature>
<keyword evidence="4 6" id="KW-0472">Membrane</keyword>
<dbReference type="Pfam" id="PF04932">
    <property type="entry name" value="Wzy_C"/>
    <property type="match status" value="1"/>
</dbReference>
<evidence type="ECO:0000256" key="6">
    <source>
        <dbReference type="SAM" id="Phobius"/>
    </source>
</evidence>
<dbReference type="AlphaFoldDB" id="A0A1R0WW34"/>
<evidence type="ECO:0000256" key="3">
    <source>
        <dbReference type="ARBA" id="ARBA00022989"/>
    </source>
</evidence>
<feature type="transmembrane region" description="Helical" evidence="6">
    <location>
        <begin position="213"/>
        <end position="234"/>
    </location>
</feature>
<feature type="transmembrane region" description="Helical" evidence="6">
    <location>
        <begin position="42"/>
        <end position="61"/>
    </location>
</feature>
<evidence type="ECO:0000313" key="9">
    <source>
        <dbReference type="Proteomes" id="UP000187465"/>
    </source>
</evidence>
<dbReference type="PROSITE" id="PS51257">
    <property type="entry name" value="PROKAR_LIPOPROTEIN"/>
    <property type="match status" value="1"/>
</dbReference>
<name>A0A1R0WW34_9BACL</name>
<comment type="caution">
    <text evidence="8">The sequence shown here is derived from an EMBL/GenBank/DDBJ whole genome shotgun (WGS) entry which is preliminary data.</text>
</comment>
<feature type="transmembrane region" description="Helical" evidence="6">
    <location>
        <begin position="105"/>
        <end position="123"/>
    </location>
</feature>
<feature type="transmembrane region" description="Helical" evidence="6">
    <location>
        <begin position="12"/>
        <end position="36"/>
    </location>
</feature>
<dbReference type="EMBL" id="MKQP01000063">
    <property type="protein sequence ID" value="OMD22767.1"/>
    <property type="molecule type" value="Genomic_DNA"/>
</dbReference>
<feature type="transmembrane region" description="Helical" evidence="6">
    <location>
        <begin position="520"/>
        <end position="536"/>
    </location>
</feature>
<protein>
    <recommendedName>
        <fullName evidence="7">O-antigen ligase-related domain-containing protein</fullName>
    </recommendedName>
</protein>
<evidence type="ECO:0000256" key="4">
    <source>
        <dbReference type="ARBA" id="ARBA00023136"/>
    </source>
</evidence>
<feature type="transmembrane region" description="Helical" evidence="6">
    <location>
        <begin position="630"/>
        <end position="650"/>
    </location>
</feature>
<organism evidence="8 9">
    <name type="scientific">Paenibacillus odorifer</name>
    <dbReference type="NCBI Taxonomy" id="189426"/>
    <lineage>
        <taxon>Bacteria</taxon>
        <taxon>Bacillati</taxon>
        <taxon>Bacillota</taxon>
        <taxon>Bacilli</taxon>
        <taxon>Bacillales</taxon>
        <taxon>Paenibacillaceae</taxon>
        <taxon>Paenibacillus</taxon>
    </lineage>
</organism>
<feature type="transmembrane region" description="Helical" evidence="6">
    <location>
        <begin position="321"/>
        <end position="340"/>
    </location>
</feature>
<dbReference type="GO" id="GO:0016020">
    <property type="term" value="C:membrane"/>
    <property type="evidence" value="ECO:0007669"/>
    <property type="project" value="UniProtKB-SubCell"/>
</dbReference>
<dbReference type="PANTHER" id="PTHR37422">
    <property type="entry name" value="TEICHURONIC ACID BIOSYNTHESIS PROTEIN TUAE"/>
    <property type="match status" value="1"/>
</dbReference>
<gene>
    <name evidence="8" type="ORF">BJP51_31215</name>
</gene>
<evidence type="ECO:0000256" key="2">
    <source>
        <dbReference type="ARBA" id="ARBA00022692"/>
    </source>
</evidence>
<dbReference type="InterPro" id="IPR007016">
    <property type="entry name" value="O-antigen_ligase-rel_domated"/>
</dbReference>
<dbReference type="PANTHER" id="PTHR37422:SF13">
    <property type="entry name" value="LIPOPOLYSACCHARIDE BIOSYNTHESIS PROTEIN PA4999-RELATED"/>
    <property type="match status" value="1"/>
</dbReference>
<proteinExistence type="predicted"/>
<evidence type="ECO:0000256" key="5">
    <source>
        <dbReference type="SAM" id="MobiDB-lite"/>
    </source>
</evidence>
<feature type="domain" description="O-antigen ligase-related" evidence="7">
    <location>
        <begin position="361"/>
        <end position="481"/>
    </location>
</feature>
<comment type="subcellular location">
    <subcellularLocation>
        <location evidence="1">Membrane</location>
        <topology evidence="1">Multi-pass membrane protein</topology>
    </subcellularLocation>
</comment>
<feature type="transmembrane region" description="Helical" evidence="6">
    <location>
        <begin position="168"/>
        <end position="193"/>
    </location>
</feature>
<evidence type="ECO:0000313" key="8">
    <source>
        <dbReference type="EMBL" id="OMD22767.1"/>
    </source>
</evidence>
<keyword evidence="3 6" id="KW-1133">Transmembrane helix</keyword>
<dbReference type="InterPro" id="IPR051533">
    <property type="entry name" value="WaaL-like"/>
</dbReference>
<feature type="region of interest" description="Disordered" evidence="5">
    <location>
        <begin position="544"/>
        <end position="564"/>
    </location>
</feature>
<feature type="transmembrane region" description="Helical" evidence="6">
    <location>
        <begin position="352"/>
        <end position="374"/>
    </location>
</feature>
<dbReference type="RefSeq" id="WP_076179757.1">
    <property type="nucleotide sequence ID" value="NZ_MKQP01000063.1"/>
</dbReference>
<accession>A0A1R0WW34</accession>
<feature type="transmembrane region" description="Helical" evidence="6">
    <location>
        <begin position="469"/>
        <end position="492"/>
    </location>
</feature>
<sequence length="826" mass="89593">MWRFKKDWSLESSIAYICGGLVIAAGVGACLLRGLFFTDEMYPFLTLWFVLCCACSLYILVGVGIWRRSGGGVGAGAVRGFTGVNGVSEVSEVGQVSGENRALRILLSVPLIILSLYVIHWLRGPLSSQGTMNEMLRWGLYASFAILVCFCAVNLVERRILNVTWSMLGMFLSMSALLAVCGVVKLPFAVAYSNSSEVSATGVRLAGLMEYPNAFGAVMAVFLLERLFVVAVYYGEPKKSVNMLGARSVGLGMECAEAERRSKGAGGVEAEQGKAGSTTAALLRLLPLFPYTAALLLTESRGAWLTAACACAAVLLWKRQLIAPLLAAGAAPVAAAALLYRQLARAGLALEPVPGLLLLAGLWAGALLAGLWLCRRQRGAAGTARAAMLALAAAGWTVAGIAVLLHVRERITGPSSTVSARGLFYRDAWRLAVEAPWLGRGGETWRHSYLAAQSRPYVGSQVHNGYLDILLNLGFVGLAAILLMLLAAGWLLATKSPRLLPPFLVIVLHSVVDFDWSYGLFWLLLFWLPAIALAEYKQKHQSASTHPQSETKLSTHSTSTNPLTNVTTPANPLIAHSTSTNPLTNVTTPVNPLIAHSTSTNLLTNVTTPANPLIVYPTSKNPPQIRLRRLIGTAACCFSLMLGVLSFHAAQGEKFYRQAIMSVDPSVKVELLQQSLGWNPRSPRTAIALSRLLSGEQSVSLLRQSLLYSPENASLSWELAERWMSSDHPGAALYWIDQSFRLDKYNNAKWVKAIEGMLLMGQKKLAEGNRKEGLVCVASGNELLLEYRRLAEEEANKGGQHNDREFQMTEQADDLSRRLSMLALRF</sequence>
<keyword evidence="2 6" id="KW-0812">Transmembrane</keyword>
<reference evidence="8 9" key="1">
    <citation type="submission" date="2016-10" db="EMBL/GenBank/DDBJ databases">
        <title>Paenibacillus species isolates.</title>
        <authorList>
            <person name="Beno S.M."/>
        </authorList>
    </citation>
    <scope>NUCLEOTIDE SEQUENCE [LARGE SCALE GENOMIC DNA]</scope>
    <source>
        <strain evidence="8 9">FSL H7-0604</strain>
    </source>
</reference>
<evidence type="ECO:0000259" key="7">
    <source>
        <dbReference type="Pfam" id="PF04932"/>
    </source>
</evidence>
<dbReference type="Proteomes" id="UP000187465">
    <property type="component" value="Unassembled WGS sequence"/>
</dbReference>
<evidence type="ECO:0000256" key="1">
    <source>
        <dbReference type="ARBA" id="ARBA00004141"/>
    </source>
</evidence>